<comment type="caution">
    <text evidence="1">The sequence shown here is derived from an EMBL/GenBank/DDBJ whole genome shotgun (WGS) entry which is preliminary data.</text>
</comment>
<dbReference type="Proteomes" id="UP001177023">
    <property type="component" value="Unassembled WGS sequence"/>
</dbReference>
<reference evidence="1" key="1">
    <citation type="submission" date="2023-06" db="EMBL/GenBank/DDBJ databases">
        <authorList>
            <person name="Delattre M."/>
        </authorList>
    </citation>
    <scope>NUCLEOTIDE SEQUENCE</scope>
    <source>
        <strain evidence="1">AF72</strain>
    </source>
</reference>
<protein>
    <submittedName>
        <fullName evidence="1">Uncharacterized protein</fullName>
    </submittedName>
</protein>
<organism evidence="1 2">
    <name type="scientific">Mesorhabditis spiculigera</name>
    <dbReference type="NCBI Taxonomy" id="96644"/>
    <lineage>
        <taxon>Eukaryota</taxon>
        <taxon>Metazoa</taxon>
        <taxon>Ecdysozoa</taxon>
        <taxon>Nematoda</taxon>
        <taxon>Chromadorea</taxon>
        <taxon>Rhabditida</taxon>
        <taxon>Rhabditina</taxon>
        <taxon>Rhabditomorpha</taxon>
        <taxon>Rhabditoidea</taxon>
        <taxon>Rhabditidae</taxon>
        <taxon>Mesorhabditinae</taxon>
        <taxon>Mesorhabditis</taxon>
    </lineage>
</organism>
<dbReference type="EMBL" id="CATQJA010000253">
    <property type="protein sequence ID" value="CAJ0558644.1"/>
    <property type="molecule type" value="Genomic_DNA"/>
</dbReference>
<accession>A0AA36C4P4</accession>
<evidence type="ECO:0000313" key="1">
    <source>
        <dbReference type="EMBL" id="CAJ0558644.1"/>
    </source>
</evidence>
<keyword evidence="2" id="KW-1185">Reference proteome</keyword>
<gene>
    <name evidence="1" type="ORF">MSPICULIGERA_LOCUS1046</name>
</gene>
<feature type="non-terminal residue" evidence="1">
    <location>
        <position position="104"/>
    </location>
</feature>
<dbReference type="AlphaFoldDB" id="A0AA36C4P4"/>
<evidence type="ECO:0000313" key="2">
    <source>
        <dbReference type="Proteomes" id="UP001177023"/>
    </source>
</evidence>
<name>A0AA36C4P4_9BILA</name>
<proteinExistence type="predicted"/>
<feature type="non-terminal residue" evidence="1">
    <location>
        <position position="1"/>
    </location>
</feature>
<sequence>GGWFDDLWGQIQNVANDVGSSVQGAGQAAGNWVNEAKNNTENFFNNEVKPKVGNMTENAKDWVENQGMPAVKGAWNDTSNWFEQAGQAVGQEVNNGVNAVKQVV</sequence>